<gene>
    <name evidence="1" type="ORF">SCF082_LOCUS33775</name>
</gene>
<keyword evidence="2" id="KW-1185">Reference proteome</keyword>
<reference evidence="1 2" key="1">
    <citation type="submission" date="2024-02" db="EMBL/GenBank/DDBJ databases">
        <authorList>
            <person name="Chen Y."/>
            <person name="Shah S."/>
            <person name="Dougan E. K."/>
            <person name="Thang M."/>
            <person name="Chan C."/>
        </authorList>
    </citation>
    <scope>NUCLEOTIDE SEQUENCE [LARGE SCALE GENOMIC DNA]</scope>
</reference>
<comment type="caution">
    <text evidence="1">The sequence shown here is derived from an EMBL/GenBank/DDBJ whole genome shotgun (WGS) entry which is preliminary data.</text>
</comment>
<proteinExistence type="predicted"/>
<protein>
    <submittedName>
        <fullName evidence="1">Uncharacterized protein</fullName>
    </submittedName>
</protein>
<organism evidence="1 2">
    <name type="scientific">Durusdinium trenchii</name>
    <dbReference type="NCBI Taxonomy" id="1381693"/>
    <lineage>
        <taxon>Eukaryota</taxon>
        <taxon>Sar</taxon>
        <taxon>Alveolata</taxon>
        <taxon>Dinophyceae</taxon>
        <taxon>Suessiales</taxon>
        <taxon>Symbiodiniaceae</taxon>
        <taxon>Durusdinium</taxon>
    </lineage>
</organism>
<dbReference type="Proteomes" id="UP001642464">
    <property type="component" value="Unassembled WGS sequence"/>
</dbReference>
<evidence type="ECO:0000313" key="2">
    <source>
        <dbReference type="Proteomes" id="UP001642464"/>
    </source>
</evidence>
<evidence type="ECO:0000313" key="1">
    <source>
        <dbReference type="EMBL" id="CAK9066295.1"/>
    </source>
</evidence>
<sequence>MDMHAMMAGQSSLVELVEKLLVLHAPGAHILVKSRVLVALLIMLHSLGFFDQFPAGKGIQALEIFAGASVVTRVLRSTGLRTAALDIAYWPSYKVKKARKGQKAPSSNLVDLMTPAGFITAVLAVLGCDEAHIVVVAIVCSSWVSISRGTTKRTWLSPLGDPSVESVRMGNVLASRPGIKLLFVWRAQESQLMHVA</sequence>
<name>A0ABP0NR79_9DINO</name>
<dbReference type="EMBL" id="CAXAMM010030335">
    <property type="protein sequence ID" value="CAK9066295.1"/>
    <property type="molecule type" value="Genomic_DNA"/>
</dbReference>
<accession>A0ABP0NR79</accession>